<evidence type="ECO:0000313" key="2">
    <source>
        <dbReference type="Proteomes" id="UP001148662"/>
    </source>
</evidence>
<proteinExistence type="predicted"/>
<reference evidence="1" key="1">
    <citation type="submission" date="2022-07" db="EMBL/GenBank/DDBJ databases">
        <title>Genome Sequence of Phlebia brevispora.</title>
        <authorList>
            <person name="Buettner E."/>
        </authorList>
    </citation>
    <scope>NUCLEOTIDE SEQUENCE</scope>
    <source>
        <strain evidence="1">MPL23</strain>
    </source>
</reference>
<keyword evidence="2" id="KW-1185">Reference proteome</keyword>
<organism evidence="1 2">
    <name type="scientific">Phlebia brevispora</name>
    <dbReference type="NCBI Taxonomy" id="194682"/>
    <lineage>
        <taxon>Eukaryota</taxon>
        <taxon>Fungi</taxon>
        <taxon>Dikarya</taxon>
        <taxon>Basidiomycota</taxon>
        <taxon>Agaricomycotina</taxon>
        <taxon>Agaricomycetes</taxon>
        <taxon>Polyporales</taxon>
        <taxon>Meruliaceae</taxon>
        <taxon>Phlebia</taxon>
    </lineage>
</organism>
<gene>
    <name evidence="1" type="ORF">NM688_g414</name>
</gene>
<comment type="caution">
    <text evidence="1">The sequence shown here is derived from an EMBL/GenBank/DDBJ whole genome shotgun (WGS) entry which is preliminary data.</text>
</comment>
<sequence>MQTTLSIDLQKAVNDTVNSPFFAGNPKLLDHVEWRPLKGTGQNEKLYIKSDDIDEYCEAQLECIAQISMVNFRLLPCGGYTDAWDRATLITTKASAFLVPPRDPILLPGWQPVPNAIQTLQNNRCLPNSKIEHGIVQFVRTANKDGLKIRHTLYRPVTDPTVHAAEDDAKDPLPVASSSAGKRAAHARQSDSESEESISTEEFPPITNFTLETWPCKSQAAQIEFRELLRARQVVPVPIHAIDEHGITIAPNQWEQKLPGADVRIKFTATHQILDIRVLRPAPKITTSSPTRKRQQPTATEKDTEGQSSSEGVRSKRQKNTA</sequence>
<accession>A0ACC1TEN8</accession>
<dbReference type="Proteomes" id="UP001148662">
    <property type="component" value="Unassembled WGS sequence"/>
</dbReference>
<evidence type="ECO:0000313" key="1">
    <source>
        <dbReference type="EMBL" id="KAJ3559329.1"/>
    </source>
</evidence>
<dbReference type="EMBL" id="JANHOG010000032">
    <property type="protein sequence ID" value="KAJ3559329.1"/>
    <property type="molecule type" value="Genomic_DNA"/>
</dbReference>
<protein>
    <submittedName>
        <fullName evidence="1">Uncharacterized protein</fullName>
    </submittedName>
</protein>
<name>A0ACC1TEN8_9APHY</name>